<dbReference type="EMBL" id="BMFV01000002">
    <property type="protein sequence ID" value="GGH75730.1"/>
    <property type="molecule type" value="Genomic_DNA"/>
</dbReference>
<evidence type="ECO:0000256" key="2">
    <source>
        <dbReference type="ARBA" id="ARBA00023125"/>
    </source>
</evidence>
<dbReference type="Proteomes" id="UP000656813">
    <property type="component" value="Unassembled WGS sequence"/>
</dbReference>
<dbReference type="PRINTS" id="PR00455">
    <property type="entry name" value="HTHTETR"/>
</dbReference>
<reference evidence="6" key="2">
    <citation type="submission" date="2020-09" db="EMBL/GenBank/DDBJ databases">
        <authorList>
            <person name="Sun Q."/>
            <person name="Zhou Y."/>
        </authorList>
    </citation>
    <scope>NUCLEOTIDE SEQUENCE</scope>
    <source>
        <strain evidence="6">CGMCC 1.12777</strain>
    </source>
</reference>
<dbReference type="SUPFAM" id="SSF46689">
    <property type="entry name" value="Homeodomain-like"/>
    <property type="match status" value="1"/>
</dbReference>
<evidence type="ECO:0000256" key="1">
    <source>
        <dbReference type="ARBA" id="ARBA00023015"/>
    </source>
</evidence>
<keyword evidence="7" id="KW-1185">Reference proteome</keyword>
<dbReference type="GO" id="GO:0045892">
    <property type="term" value="P:negative regulation of DNA-templated transcription"/>
    <property type="evidence" value="ECO:0007669"/>
    <property type="project" value="UniProtKB-ARBA"/>
</dbReference>
<dbReference type="FunFam" id="1.10.10.60:FF:000141">
    <property type="entry name" value="TetR family transcriptional regulator"/>
    <property type="match status" value="1"/>
</dbReference>
<protein>
    <submittedName>
        <fullName evidence="6">TetR family transcriptional regulator</fullName>
    </submittedName>
</protein>
<dbReference type="PANTHER" id="PTHR43479:SF22">
    <property type="entry name" value="TRANSCRIPTIONAL REGULATOR, TETR FAMILY"/>
    <property type="match status" value="1"/>
</dbReference>
<dbReference type="InterPro" id="IPR001647">
    <property type="entry name" value="HTH_TetR"/>
</dbReference>
<dbReference type="PANTHER" id="PTHR43479">
    <property type="entry name" value="ACREF/ENVCD OPERON REPRESSOR-RELATED"/>
    <property type="match status" value="1"/>
</dbReference>
<evidence type="ECO:0000313" key="6">
    <source>
        <dbReference type="EMBL" id="GGH75730.1"/>
    </source>
</evidence>
<comment type="caution">
    <text evidence="6">The sequence shown here is derived from an EMBL/GenBank/DDBJ whole genome shotgun (WGS) entry which is preliminary data.</text>
</comment>
<dbReference type="GO" id="GO:0003677">
    <property type="term" value="F:DNA binding"/>
    <property type="evidence" value="ECO:0007669"/>
    <property type="project" value="UniProtKB-UniRule"/>
</dbReference>
<dbReference type="Pfam" id="PF00440">
    <property type="entry name" value="TetR_N"/>
    <property type="match status" value="1"/>
</dbReference>
<dbReference type="RefSeq" id="WP_188495786.1">
    <property type="nucleotide sequence ID" value="NZ_BMFV01000002.1"/>
</dbReference>
<accession>A0A8J2ZT65</accession>
<keyword evidence="2 4" id="KW-0238">DNA-binding</keyword>
<organism evidence="6 7">
    <name type="scientific">Pullulanibacillus pueri</name>
    <dbReference type="NCBI Taxonomy" id="1437324"/>
    <lineage>
        <taxon>Bacteria</taxon>
        <taxon>Bacillati</taxon>
        <taxon>Bacillota</taxon>
        <taxon>Bacilli</taxon>
        <taxon>Bacillales</taxon>
        <taxon>Sporolactobacillaceae</taxon>
        <taxon>Pullulanibacillus</taxon>
    </lineage>
</organism>
<gene>
    <name evidence="6" type="ORF">GCM10007096_05260</name>
</gene>
<dbReference type="PROSITE" id="PS50977">
    <property type="entry name" value="HTH_TETR_2"/>
    <property type="match status" value="1"/>
</dbReference>
<name>A0A8J2ZT65_9BACL</name>
<feature type="domain" description="HTH tetR-type" evidence="5">
    <location>
        <begin position="2"/>
        <end position="62"/>
    </location>
</feature>
<feature type="DNA-binding region" description="H-T-H motif" evidence="4">
    <location>
        <begin position="25"/>
        <end position="44"/>
    </location>
</feature>
<evidence type="ECO:0000256" key="4">
    <source>
        <dbReference type="PROSITE-ProRule" id="PRU00335"/>
    </source>
</evidence>
<sequence length="290" mass="33978">MKEKKKKIIESAIKLFAEHGFHSTSVQEIAKQADMSKGSVYLYFESKEDILLNIFYYYSDKIRDKILSAQHLNLEPKEKLIRQLKIQMEELYKHHDFFIMLVREQALSFNTTLEELVKKIRLESFEWLKESILSTYGDRIAPYIIDLCILLDGLTETYFKLLIIDHIYVNIDVLSRYIILRFDDIVEGLVHSGETPILTEEMFLEKVHHVNPSGEITFDDVTQSLKRLKKIVQLTDDEELIESLEIIEREVKKDQPKSFLIQGMLANIQGIPSAQKEKKVIANYFNIKCI</sequence>
<proteinExistence type="predicted"/>
<keyword evidence="3" id="KW-0804">Transcription</keyword>
<evidence type="ECO:0000313" key="7">
    <source>
        <dbReference type="Proteomes" id="UP000656813"/>
    </source>
</evidence>
<reference evidence="6" key="1">
    <citation type="journal article" date="2014" name="Int. J. Syst. Evol. Microbiol.">
        <title>Complete genome sequence of Corynebacterium casei LMG S-19264T (=DSM 44701T), isolated from a smear-ripened cheese.</title>
        <authorList>
            <consortium name="US DOE Joint Genome Institute (JGI-PGF)"/>
            <person name="Walter F."/>
            <person name="Albersmeier A."/>
            <person name="Kalinowski J."/>
            <person name="Ruckert C."/>
        </authorList>
    </citation>
    <scope>NUCLEOTIDE SEQUENCE</scope>
    <source>
        <strain evidence="6">CGMCC 1.12777</strain>
    </source>
</reference>
<dbReference type="InterPro" id="IPR050624">
    <property type="entry name" value="HTH-type_Tx_Regulator"/>
</dbReference>
<evidence type="ECO:0000256" key="3">
    <source>
        <dbReference type="ARBA" id="ARBA00023163"/>
    </source>
</evidence>
<keyword evidence="1" id="KW-0805">Transcription regulation</keyword>
<dbReference type="Gene3D" id="1.10.357.10">
    <property type="entry name" value="Tetracycline Repressor, domain 2"/>
    <property type="match status" value="1"/>
</dbReference>
<dbReference type="InterPro" id="IPR009057">
    <property type="entry name" value="Homeodomain-like_sf"/>
</dbReference>
<evidence type="ECO:0000259" key="5">
    <source>
        <dbReference type="PROSITE" id="PS50977"/>
    </source>
</evidence>
<dbReference type="AlphaFoldDB" id="A0A8J2ZT65"/>